<reference evidence="1" key="1">
    <citation type="journal article" date="2021" name="Proc. Natl. Acad. Sci. U.S.A.">
        <title>A Catalog of Tens of Thousands of Viruses from Human Metagenomes Reveals Hidden Associations with Chronic Diseases.</title>
        <authorList>
            <person name="Tisza M.J."/>
            <person name="Buck C.B."/>
        </authorList>
    </citation>
    <scope>NUCLEOTIDE SEQUENCE</scope>
    <source>
        <strain evidence="1">Ctp7F23</strain>
    </source>
</reference>
<organism evidence="1">
    <name type="scientific">Myoviridae sp. ctp7F23</name>
    <dbReference type="NCBI Taxonomy" id="2825174"/>
    <lineage>
        <taxon>Viruses</taxon>
        <taxon>Duplodnaviria</taxon>
        <taxon>Heunggongvirae</taxon>
        <taxon>Uroviricota</taxon>
        <taxon>Caudoviricetes</taxon>
    </lineage>
</organism>
<name>A0A8S5U8Q4_9CAUD</name>
<evidence type="ECO:0000313" key="1">
    <source>
        <dbReference type="EMBL" id="DAF90774.1"/>
    </source>
</evidence>
<accession>A0A8S5U8Q4</accession>
<sequence>MITYQVDQASLQHVMKKLGTMQSKAPTVISRALNKTAVSARQRLATRAQQAYTVKSGGFKKDMQIKKASSGNLVAEIRSQGRPLKITKFKYSAPQSGAKADITKSGLKALVMGNIKAFKRNGQIFQRRSAARLPIKVLSSNSIPKMIGSEKRVYGIVKPNIESDLRKYMEAQIKMLVG</sequence>
<proteinExistence type="predicted"/>
<dbReference type="EMBL" id="BK016037">
    <property type="protein sequence ID" value="DAF90774.1"/>
    <property type="molecule type" value="Genomic_DNA"/>
</dbReference>
<protein>
    <submittedName>
        <fullName evidence="1">Minor tail protein Z</fullName>
    </submittedName>
</protein>